<dbReference type="AlphaFoldDB" id="A0A8B8KVX7"/>
<dbReference type="PANTHER" id="PTHR15503">
    <property type="entry name" value="LDOC1 RELATED"/>
    <property type="match status" value="1"/>
</dbReference>
<gene>
    <name evidence="2" type="primary">LOC113859452</name>
</gene>
<dbReference type="OrthoDB" id="1436782at2759"/>
<proteinExistence type="predicted"/>
<sequence>MKGAETTQSDDLIRGKCFMHGTPLNVLYDSSATHSFISDSCVKQLDLPTSLMKCDILVSTPTNSPITANHICLNCPLHIDGQVFLVNFICLPLFEIDISLGMNWLSINHVLIDCQKRTLILNPPNDNEVEGRNLDDSEISIVSVTKKDVIQMFMILASENNKDNPSLDKLPVVCCFPNIFPDDILGLPPIREIEFSIDLMPDTGPIFMAPYRMSPIKLVELKKQLEELLSK</sequence>
<keyword evidence="1" id="KW-1185">Reference proteome</keyword>
<dbReference type="SUPFAM" id="SSF56672">
    <property type="entry name" value="DNA/RNA polymerases"/>
    <property type="match status" value="1"/>
</dbReference>
<dbReference type="InterPro" id="IPR032567">
    <property type="entry name" value="RTL1-rel"/>
</dbReference>
<dbReference type="SUPFAM" id="SSF50630">
    <property type="entry name" value="Acid proteases"/>
    <property type="match status" value="1"/>
</dbReference>
<dbReference type="RefSeq" id="XP_027348025.1">
    <property type="nucleotide sequence ID" value="XM_027492224.1"/>
</dbReference>
<dbReference type="GeneID" id="113859452"/>
<dbReference type="Gene3D" id="2.40.70.10">
    <property type="entry name" value="Acid Proteases"/>
    <property type="match status" value="1"/>
</dbReference>
<evidence type="ECO:0000313" key="1">
    <source>
        <dbReference type="Proteomes" id="UP000694853"/>
    </source>
</evidence>
<organism evidence="1 2">
    <name type="scientific">Abrus precatorius</name>
    <name type="common">Indian licorice</name>
    <name type="synonym">Glycine abrus</name>
    <dbReference type="NCBI Taxonomy" id="3816"/>
    <lineage>
        <taxon>Eukaryota</taxon>
        <taxon>Viridiplantae</taxon>
        <taxon>Streptophyta</taxon>
        <taxon>Embryophyta</taxon>
        <taxon>Tracheophyta</taxon>
        <taxon>Spermatophyta</taxon>
        <taxon>Magnoliopsida</taxon>
        <taxon>eudicotyledons</taxon>
        <taxon>Gunneridae</taxon>
        <taxon>Pentapetalae</taxon>
        <taxon>rosids</taxon>
        <taxon>fabids</taxon>
        <taxon>Fabales</taxon>
        <taxon>Fabaceae</taxon>
        <taxon>Papilionoideae</taxon>
        <taxon>50 kb inversion clade</taxon>
        <taxon>NPAAA clade</taxon>
        <taxon>indigoferoid/millettioid clade</taxon>
        <taxon>Abreae</taxon>
        <taxon>Abrus</taxon>
    </lineage>
</organism>
<name>A0A8B8KVX7_ABRPR</name>
<dbReference type="CDD" id="cd00303">
    <property type="entry name" value="retropepsin_like"/>
    <property type="match status" value="1"/>
</dbReference>
<dbReference type="InterPro" id="IPR043502">
    <property type="entry name" value="DNA/RNA_pol_sf"/>
</dbReference>
<reference evidence="1" key="1">
    <citation type="journal article" date="2019" name="Toxins">
        <title>Detection of Abrin-Like and Prepropulchellin-Like Toxin Genes and Transcripts Using Whole Genome Sequencing and Full-Length Transcript Sequencing of Abrus precatorius.</title>
        <authorList>
            <person name="Hovde B.T."/>
            <person name="Daligault H.E."/>
            <person name="Hanschen E.R."/>
            <person name="Kunde Y.A."/>
            <person name="Johnson M.B."/>
            <person name="Starkenburg S.R."/>
            <person name="Johnson S.L."/>
        </authorList>
    </citation>
    <scope>NUCLEOTIDE SEQUENCE [LARGE SCALE GENOMIC DNA]</scope>
</reference>
<dbReference type="KEGG" id="aprc:113859452"/>
<dbReference type="PANTHER" id="PTHR15503:SF45">
    <property type="entry name" value="RNA-DIRECTED DNA POLYMERASE HOMOLOG"/>
    <property type="match status" value="1"/>
</dbReference>
<evidence type="ECO:0000313" key="2">
    <source>
        <dbReference type="RefSeq" id="XP_027348025.1"/>
    </source>
</evidence>
<accession>A0A8B8KVX7</accession>
<dbReference type="Proteomes" id="UP000694853">
    <property type="component" value="Unplaced"/>
</dbReference>
<dbReference type="Gene3D" id="3.10.10.10">
    <property type="entry name" value="HIV Type 1 Reverse Transcriptase, subunit A, domain 1"/>
    <property type="match status" value="1"/>
</dbReference>
<reference evidence="2" key="2">
    <citation type="submission" date="2025-08" db="UniProtKB">
        <authorList>
            <consortium name="RefSeq"/>
        </authorList>
    </citation>
    <scope>IDENTIFICATION</scope>
    <source>
        <tissue evidence="2">Young leaves</tissue>
    </source>
</reference>
<protein>
    <submittedName>
        <fullName evidence="2">Uncharacterized protein LOC113859452</fullName>
    </submittedName>
</protein>
<dbReference type="Pfam" id="PF08284">
    <property type="entry name" value="RVP_2"/>
    <property type="match status" value="1"/>
</dbReference>
<dbReference type="InterPro" id="IPR021109">
    <property type="entry name" value="Peptidase_aspartic_dom_sf"/>
</dbReference>